<dbReference type="InterPro" id="IPR040442">
    <property type="entry name" value="Pyrv_kinase-like_dom_sf"/>
</dbReference>
<dbReference type="GO" id="GO:0003864">
    <property type="term" value="F:3-methyl-2-oxobutanoate hydroxymethyltransferase activity"/>
    <property type="evidence" value="ECO:0007669"/>
    <property type="project" value="UniProtKB-UniRule"/>
</dbReference>
<dbReference type="PANTHER" id="PTHR20881:SF0">
    <property type="entry name" value="3-METHYL-2-OXOBUTANOATE HYDROXYMETHYLTRANSFERASE"/>
    <property type="match status" value="1"/>
</dbReference>
<dbReference type="PIRSF" id="PIRSF000388">
    <property type="entry name" value="Pantoate_hydroxy_MeTrfase"/>
    <property type="match status" value="1"/>
</dbReference>
<feature type="binding site" evidence="7 10">
    <location>
        <position position="43"/>
    </location>
    <ligand>
        <name>Mg(2+)</name>
        <dbReference type="ChEBI" id="CHEBI:18420"/>
    </ligand>
</feature>
<dbReference type="Pfam" id="PF02548">
    <property type="entry name" value="Pantoate_transf"/>
    <property type="match status" value="1"/>
</dbReference>
<evidence type="ECO:0000256" key="4">
    <source>
        <dbReference type="ARBA" id="ARBA00022655"/>
    </source>
</evidence>
<comment type="subunit">
    <text evidence="3 7">Homodecamer; pentamer of dimers.</text>
</comment>
<reference evidence="11 12" key="1">
    <citation type="submission" date="2019-03" db="EMBL/GenBank/DDBJ databases">
        <title>Genomic Encyclopedia of Type Strains, Phase IV (KMG-IV): sequencing the most valuable type-strain genomes for metagenomic binning, comparative biology and taxonomic classification.</title>
        <authorList>
            <person name="Goeker M."/>
        </authorList>
    </citation>
    <scope>NUCLEOTIDE SEQUENCE [LARGE SCALE GENOMIC DNA]</scope>
    <source>
        <strain evidence="11 12">DSM 28697</strain>
    </source>
</reference>
<dbReference type="OrthoDB" id="9781789at2"/>
<dbReference type="GO" id="GO:0015940">
    <property type="term" value="P:pantothenate biosynthetic process"/>
    <property type="evidence" value="ECO:0007669"/>
    <property type="project" value="UniProtKB-UniRule"/>
</dbReference>
<keyword evidence="7 10" id="KW-0479">Metal-binding</keyword>
<evidence type="ECO:0000256" key="5">
    <source>
        <dbReference type="ARBA" id="ARBA00022679"/>
    </source>
</evidence>
<feature type="binding site" evidence="7 9">
    <location>
        <begin position="43"/>
        <end position="44"/>
    </location>
    <ligand>
        <name>3-methyl-2-oxobutanoate</name>
        <dbReference type="ChEBI" id="CHEBI:11851"/>
    </ligand>
</feature>
<dbReference type="GO" id="GO:0008168">
    <property type="term" value="F:methyltransferase activity"/>
    <property type="evidence" value="ECO:0007669"/>
    <property type="project" value="UniProtKB-KW"/>
</dbReference>
<dbReference type="EC" id="2.1.2.11" evidence="7"/>
<dbReference type="EMBL" id="SNYJ01000003">
    <property type="protein sequence ID" value="TDQ41502.1"/>
    <property type="molecule type" value="Genomic_DNA"/>
</dbReference>
<dbReference type="PANTHER" id="PTHR20881">
    <property type="entry name" value="3-METHYL-2-OXOBUTANOATE HYDROXYMETHYLTRANSFERASE"/>
    <property type="match status" value="1"/>
</dbReference>
<evidence type="ECO:0000256" key="3">
    <source>
        <dbReference type="ARBA" id="ARBA00011424"/>
    </source>
</evidence>
<feature type="active site" description="Proton acceptor" evidence="7 8">
    <location>
        <position position="181"/>
    </location>
</feature>
<feature type="binding site" evidence="7 10">
    <location>
        <position position="114"/>
    </location>
    <ligand>
        <name>Mg(2+)</name>
        <dbReference type="ChEBI" id="CHEBI:18420"/>
    </ligand>
</feature>
<dbReference type="NCBIfam" id="TIGR00222">
    <property type="entry name" value="panB"/>
    <property type="match status" value="1"/>
</dbReference>
<sequence>MKTFRQMQKKKTNAEPIVMLTAYDYPSARLAEEAGVDIILVGDSLGMVVLGYESTVPVTVDDMIHHAKAVKRGAPETLIVVDMPFMSYHGSHEETNRHARQIMQQTGAHAVKLEGGAEISTTVRALVSAGVPVVGHLGLTPQSVGVLGGYRVQGKTAVEAKTLLEDAHALEDAGACAVVVECVPAEVAEVLAKDLEVPVIGIGAGKATDGQVLVYHDVLSYSPHSAPSFVKSYDNSYERMGDALQVYVNETRSRQFPEHTFSMPEEEKKAWQQS</sequence>
<evidence type="ECO:0000256" key="9">
    <source>
        <dbReference type="PIRSR" id="PIRSR000388-2"/>
    </source>
</evidence>
<dbReference type="InterPro" id="IPR003700">
    <property type="entry name" value="Pantoate_hydroxy_MeTrfase"/>
</dbReference>
<keyword evidence="4 7" id="KW-0566">Pantothenate biosynthesis</keyword>
<comment type="function">
    <text evidence="6 7">Catalyzes the reversible reaction in which hydroxymethyl group from 5,10-methylenetetrahydrofolate is transferred onto alpha-ketoisovalerate to form ketopantoate.</text>
</comment>
<dbReference type="AlphaFoldDB" id="A0A4R6U751"/>
<evidence type="ECO:0000256" key="10">
    <source>
        <dbReference type="PIRSR" id="PIRSR000388-3"/>
    </source>
</evidence>
<dbReference type="GO" id="GO:0032259">
    <property type="term" value="P:methylation"/>
    <property type="evidence" value="ECO:0007669"/>
    <property type="project" value="UniProtKB-KW"/>
</dbReference>
<keyword evidence="5 7" id="KW-0808">Transferase</keyword>
<comment type="similarity">
    <text evidence="2 7">Belongs to the PanB family.</text>
</comment>
<proteinExistence type="inferred from homology"/>
<comment type="pathway">
    <text evidence="1 7">Cofactor biosynthesis; (R)-pantothenate biosynthesis; (R)-pantoate from 3-methyl-2-oxobutanoate: step 1/2.</text>
</comment>
<feature type="binding site" evidence="7 10">
    <location>
        <position position="82"/>
    </location>
    <ligand>
        <name>Mg(2+)</name>
        <dbReference type="ChEBI" id="CHEBI:18420"/>
    </ligand>
</feature>
<dbReference type="InterPro" id="IPR015813">
    <property type="entry name" value="Pyrv/PenolPyrv_kinase-like_dom"/>
</dbReference>
<dbReference type="SUPFAM" id="SSF51621">
    <property type="entry name" value="Phosphoenolpyruvate/pyruvate domain"/>
    <property type="match status" value="1"/>
</dbReference>
<dbReference type="GO" id="GO:0005737">
    <property type="term" value="C:cytoplasm"/>
    <property type="evidence" value="ECO:0007669"/>
    <property type="project" value="UniProtKB-SubCell"/>
</dbReference>
<evidence type="ECO:0000256" key="1">
    <source>
        <dbReference type="ARBA" id="ARBA00005033"/>
    </source>
</evidence>
<organism evidence="11 12">
    <name type="scientific">Aureibacillus halotolerans</name>
    <dbReference type="NCBI Taxonomy" id="1508390"/>
    <lineage>
        <taxon>Bacteria</taxon>
        <taxon>Bacillati</taxon>
        <taxon>Bacillota</taxon>
        <taxon>Bacilli</taxon>
        <taxon>Bacillales</taxon>
        <taxon>Bacillaceae</taxon>
        <taxon>Aureibacillus</taxon>
    </lineage>
</organism>
<dbReference type="UniPathway" id="UPA00028">
    <property type="reaction ID" value="UER00003"/>
</dbReference>
<evidence type="ECO:0000313" key="11">
    <source>
        <dbReference type="EMBL" id="TDQ41502.1"/>
    </source>
</evidence>
<dbReference type="CDD" id="cd06557">
    <property type="entry name" value="KPHMT-like"/>
    <property type="match status" value="1"/>
</dbReference>
<evidence type="ECO:0000313" key="12">
    <source>
        <dbReference type="Proteomes" id="UP000295632"/>
    </source>
</evidence>
<feature type="binding site" evidence="7 9">
    <location>
        <position position="112"/>
    </location>
    <ligand>
        <name>3-methyl-2-oxobutanoate</name>
        <dbReference type="ChEBI" id="CHEBI:11851"/>
    </ligand>
</feature>
<dbReference type="FunFam" id="3.20.20.60:FF:000003">
    <property type="entry name" value="3-methyl-2-oxobutanoate hydroxymethyltransferase"/>
    <property type="match status" value="1"/>
</dbReference>
<keyword evidence="12" id="KW-1185">Reference proteome</keyword>
<feature type="binding site" evidence="7 9">
    <location>
        <position position="82"/>
    </location>
    <ligand>
        <name>3-methyl-2-oxobutanoate</name>
        <dbReference type="ChEBI" id="CHEBI:11851"/>
    </ligand>
</feature>
<dbReference type="HAMAP" id="MF_00156">
    <property type="entry name" value="PanB"/>
    <property type="match status" value="1"/>
</dbReference>
<comment type="subcellular location">
    <subcellularLocation>
        <location evidence="7">Cytoplasm</location>
    </subcellularLocation>
</comment>
<comment type="catalytic activity">
    <reaction evidence="7">
        <text>(6R)-5,10-methylene-5,6,7,8-tetrahydrofolate + 3-methyl-2-oxobutanoate + H2O = 2-dehydropantoate + (6S)-5,6,7,8-tetrahydrofolate</text>
        <dbReference type="Rhea" id="RHEA:11824"/>
        <dbReference type="ChEBI" id="CHEBI:11561"/>
        <dbReference type="ChEBI" id="CHEBI:11851"/>
        <dbReference type="ChEBI" id="CHEBI:15377"/>
        <dbReference type="ChEBI" id="CHEBI:15636"/>
        <dbReference type="ChEBI" id="CHEBI:57453"/>
        <dbReference type="EC" id="2.1.2.11"/>
    </reaction>
</comment>
<dbReference type="NCBIfam" id="NF001452">
    <property type="entry name" value="PRK00311.1"/>
    <property type="match status" value="1"/>
</dbReference>
<comment type="cofactor">
    <cofactor evidence="7 10">
        <name>Mg(2+)</name>
        <dbReference type="ChEBI" id="CHEBI:18420"/>
    </cofactor>
    <text evidence="7 10">Binds 1 Mg(2+) ion per subunit.</text>
</comment>
<evidence type="ECO:0000256" key="2">
    <source>
        <dbReference type="ARBA" id="ARBA00008676"/>
    </source>
</evidence>
<comment type="caution">
    <text evidence="11">The sequence shown here is derived from an EMBL/GenBank/DDBJ whole genome shotgun (WGS) entry which is preliminary data.</text>
</comment>
<evidence type="ECO:0000256" key="8">
    <source>
        <dbReference type="PIRSR" id="PIRSR000388-1"/>
    </source>
</evidence>
<protein>
    <recommendedName>
        <fullName evidence="7">3-methyl-2-oxobutanoate hydroxymethyltransferase</fullName>
        <ecNumber evidence="7">2.1.2.11</ecNumber>
    </recommendedName>
    <alternativeName>
        <fullName evidence="7">Ketopantoate hydroxymethyltransferase</fullName>
        <shortName evidence="7">KPHMT</shortName>
    </alternativeName>
</protein>
<accession>A0A4R6U751</accession>
<gene>
    <name evidence="7" type="primary">panB</name>
    <name evidence="11" type="ORF">EV213_10380</name>
</gene>
<dbReference type="Gene3D" id="3.20.20.60">
    <property type="entry name" value="Phosphoenolpyruvate-binding domains"/>
    <property type="match status" value="1"/>
</dbReference>
<dbReference type="Proteomes" id="UP000295632">
    <property type="component" value="Unassembled WGS sequence"/>
</dbReference>
<name>A0A4R6U751_9BACI</name>
<evidence type="ECO:0000256" key="6">
    <source>
        <dbReference type="ARBA" id="ARBA00056497"/>
    </source>
</evidence>
<dbReference type="RefSeq" id="WP_133579375.1">
    <property type="nucleotide sequence ID" value="NZ_SNYJ01000003.1"/>
</dbReference>
<keyword evidence="11" id="KW-0489">Methyltransferase</keyword>
<keyword evidence="7" id="KW-0963">Cytoplasm</keyword>
<dbReference type="GO" id="GO:0000287">
    <property type="term" value="F:magnesium ion binding"/>
    <property type="evidence" value="ECO:0007669"/>
    <property type="project" value="TreeGrafter"/>
</dbReference>
<evidence type="ECO:0000256" key="7">
    <source>
        <dbReference type="HAMAP-Rule" id="MF_00156"/>
    </source>
</evidence>
<keyword evidence="7 10" id="KW-0460">Magnesium</keyword>